<evidence type="ECO:0000256" key="6">
    <source>
        <dbReference type="ARBA" id="ARBA00022815"/>
    </source>
</evidence>
<dbReference type="AlphaFoldDB" id="A0ABD1EEA5"/>
<comment type="similarity">
    <text evidence="2">Belongs to the AKH/HRTH/RPCH family.</text>
</comment>
<keyword evidence="3" id="KW-0964">Secreted</keyword>
<organism evidence="10 11">
    <name type="scientific">Hypothenemus hampei</name>
    <name type="common">Coffee berry borer</name>
    <dbReference type="NCBI Taxonomy" id="57062"/>
    <lineage>
        <taxon>Eukaryota</taxon>
        <taxon>Metazoa</taxon>
        <taxon>Ecdysozoa</taxon>
        <taxon>Arthropoda</taxon>
        <taxon>Hexapoda</taxon>
        <taxon>Insecta</taxon>
        <taxon>Pterygota</taxon>
        <taxon>Neoptera</taxon>
        <taxon>Endopterygota</taxon>
        <taxon>Coleoptera</taxon>
        <taxon>Polyphaga</taxon>
        <taxon>Cucujiformia</taxon>
        <taxon>Curculionidae</taxon>
        <taxon>Scolytinae</taxon>
        <taxon>Hypothenemus</taxon>
    </lineage>
</organism>
<accession>A0ABD1EEA5</accession>
<keyword evidence="4" id="KW-0372">Hormone</keyword>
<dbReference type="GO" id="GO:0007218">
    <property type="term" value="P:neuropeptide signaling pathway"/>
    <property type="evidence" value="ECO:0007669"/>
    <property type="project" value="UniProtKB-KW"/>
</dbReference>
<evidence type="ECO:0000256" key="1">
    <source>
        <dbReference type="ARBA" id="ARBA00004613"/>
    </source>
</evidence>
<dbReference type="InterPro" id="IPR010475">
    <property type="entry name" value="AKH/RPCH_hormone"/>
</dbReference>
<protein>
    <submittedName>
        <fullName evidence="10">Uncharacterized protein</fullName>
    </submittedName>
</protein>
<name>A0ABD1EEA5_HYPHA</name>
<feature type="signal peptide" evidence="9">
    <location>
        <begin position="1"/>
        <end position="20"/>
    </location>
</feature>
<keyword evidence="7" id="KW-0873">Pyrrolidone carboxylic acid</keyword>
<evidence type="ECO:0000256" key="7">
    <source>
        <dbReference type="ARBA" id="ARBA00023283"/>
    </source>
</evidence>
<keyword evidence="8" id="KW-0527">Neuropeptide</keyword>
<keyword evidence="11" id="KW-1185">Reference proteome</keyword>
<evidence type="ECO:0000256" key="4">
    <source>
        <dbReference type="ARBA" id="ARBA00022702"/>
    </source>
</evidence>
<dbReference type="InterPro" id="IPR002047">
    <property type="entry name" value="Adipokinetic_hormone_CS"/>
</dbReference>
<keyword evidence="5 9" id="KW-0732">Signal</keyword>
<evidence type="ECO:0000256" key="3">
    <source>
        <dbReference type="ARBA" id="ARBA00022525"/>
    </source>
</evidence>
<dbReference type="GO" id="GO:0005179">
    <property type="term" value="F:hormone activity"/>
    <property type="evidence" value="ECO:0007669"/>
    <property type="project" value="UniProtKB-KW"/>
</dbReference>
<proteinExistence type="inferred from homology"/>
<evidence type="ECO:0000256" key="9">
    <source>
        <dbReference type="SAM" id="SignalP"/>
    </source>
</evidence>
<dbReference type="Proteomes" id="UP001566132">
    <property type="component" value="Unassembled WGS sequence"/>
</dbReference>
<evidence type="ECO:0000313" key="10">
    <source>
        <dbReference type="EMBL" id="KAL1492959.1"/>
    </source>
</evidence>
<dbReference type="PROSITE" id="PS00256">
    <property type="entry name" value="AKH"/>
    <property type="match status" value="1"/>
</dbReference>
<gene>
    <name evidence="10" type="ORF">ABEB36_011115</name>
</gene>
<sequence>MMRPLVIFSLCLFLIGICVAQVNFSPNWGKRALNNPSSEDKDNGCKESVDTLILIYKLIQSEAQKLLECEKLSN</sequence>
<keyword evidence="6" id="KW-0027">Amidation</keyword>
<dbReference type="GO" id="GO:0005576">
    <property type="term" value="C:extracellular region"/>
    <property type="evidence" value="ECO:0007669"/>
    <property type="project" value="UniProtKB-SubCell"/>
</dbReference>
<evidence type="ECO:0000313" key="11">
    <source>
        <dbReference type="Proteomes" id="UP001566132"/>
    </source>
</evidence>
<evidence type="ECO:0000256" key="2">
    <source>
        <dbReference type="ARBA" id="ARBA00006145"/>
    </source>
</evidence>
<comment type="subcellular location">
    <subcellularLocation>
        <location evidence="1">Secreted</location>
    </subcellularLocation>
</comment>
<comment type="caution">
    <text evidence="10">The sequence shown here is derived from an EMBL/GenBank/DDBJ whole genome shotgun (WGS) entry which is preliminary data.</text>
</comment>
<dbReference type="EMBL" id="JBDJPC010000008">
    <property type="protein sequence ID" value="KAL1492959.1"/>
    <property type="molecule type" value="Genomic_DNA"/>
</dbReference>
<reference evidence="10 11" key="1">
    <citation type="submission" date="2024-05" db="EMBL/GenBank/DDBJ databases">
        <title>Genetic variation in Jamaican populations of the coffee berry borer (Hypothenemus hampei).</title>
        <authorList>
            <person name="Errbii M."/>
            <person name="Myrie A."/>
        </authorList>
    </citation>
    <scope>NUCLEOTIDE SEQUENCE [LARGE SCALE GENOMIC DNA]</scope>
    <source>
        <strain evidence="10">JA-Hopewell-2020-01-JO</strain>
        <tissue evidence="10">Whole body</tissue>
    </source>
</reference>
<evidence type="ECO:0000256" key="5">
    <source>
        <dbReference type="ARBA" id="ARBA00022729"/>
    </source>
</evidence>
<feature type="chain" id="PRO_5044818493" evidence="9">
    <location>
        <begin position="21"/>
        <end position="74"/>
    </location>
</feature>
<evidence type="ECO:0000256" key="8">
    <source>
        <dbReference type="ARBA" id="ARBA00023320"/>
    </source>
</evidence>
<dbReference type="Pfam" id="PF06377">
    <property type="entry name" value="Adipokin_hormo"/>
    <property type="match status" value="1"/>
</dbReference>